<comment type="subcellular location">
    <subcellularLocation>
        <location evidence="1">Cytoplasm</location>
        <location evidence="1">Nucleoid</location>
    </subcellularLocation>
</comment>
<accession>A0A451AND7</accession>
<evidence type="ECO:0000313" key="7">
    <source>
        <dbReference type="EMBL" id="VFK58854.1"/>
    </source>
</evidence>
<dbReference type="Pfam" id="PF00816">
    <property type="entry name" value="Histone_HNS"/>
    <property type="match status" value="1"/>
</dbReference>
<dbReference type="GO" id="GO:0009295">
    <property type="term" value="C:nucleoid"/>
    <property type="evidence" value="ECO:0007669"/>
    <property type="project" value="UniProtKB-SubCell"/>
</dbReference>
<feature type="domain" description="DNA-binding protein H-NS-like C-terminal" evidence="5">
    <location>
        <begin position="64"/>
        <end position="109"/>
    </location>
</feature>
<sequence>MSKFDLSEIAFQDLVKLRSELDASIDNRKEEEKLQLFHEIRKKILDRGFSMEEIFGGDEFAKQLKYRPPIAPKYHNPDNPKQTWSGRGRKPNWVVAFLEQGWELDALLIEKEES</sequence>
<comment type="similarity">
    <text evidence="2">Belongs to the histone-like protein H-NS family.</text>
</comment>
<organism evidence="8">
    <name type="scientific">Candidatus Kentrum sp. TUN</name>
    <dbReference type="NCBI Taxonomy" id="2126343"/>
    <lineage>
        <taxon>Bacteria</taxon>
        <taxon>Pseudomonadati</taxon>
        <taxon>Pseudomonadota</taxon>
        <taxon>Gammaproteobacteria</taxon>
        <taxon>Candidatus Kentrum</taxon>
    </lineage>
</organism>
<dbReference type="GO" id="GO:0001217">
    <property type="term" value="F:DNA-binding transcription repressor activity"/>
    <property type="evidence" value="ECO:0007669"/>
    <property type="project" value="TreeGrafter"/>
</dbReference>
<dbReference type="InterPro" id="IPR037150">
    <property type="entry name" value="H-NS_C_dom_sf"/>
</dbReference>
<dbReference type="Gene3D" id="4.10.430.10">
    <property type="entry name" value="Histone-like protein H-NS, C-terminal domain"/>
    <property type="match status" value="1"/>
</dbReference>
<evidence type="ECO:0000256" key="2">
    <source>
        <dbReference type="ARBA" id="ARBA00010610"/>
    </source>
</evidence>
<evidence type="ECO:0000256" key="1">
    <source>
        <dbReference type="ARBA" id="ARBA00004453"/>
    </source>
</evidence>
<gene>
    <name evidence="6" type="ORF">BECKTUN1418D_GA0071000_101424</name>
    <name evidence="8" type="ORF">BECKTUN1418E_GA0071001_11536</name>
    <name evidence="7" type="ORF">BECKTUN1418F_GA0071002_11566</name>
</gene>
<dbReference type="SMART" id="SM00528">
    <property type="entry name" value="HNS"/>
    <property type="match status" value="1"/>
</dbReference>
<keyword evidence="3" id="KW-0963">Cytoplasm</keyword>
<dbReference type="GO" id="GO:0003680">
    <property type="term" value="F:minor groove of adenine-thymine-rich DNA binding"/>
    <property type="evidence" value="ECO:0007669"/>
    <property type="project" value="TreeGrafter"/>
</dbReference>
<evidence type="ECO:0000256" key="3">
    <source>
        <dbReference type="ARBA" id="ARBA00022490"/>
    </source>
</evidence>
<keyword evidence="4 8" id="KW-0238">DNA-binding</keyword>
<evidence type="ECO:0000256" key="4">
    <source>
        <dbReference type="ARBA" id="ARBA00023125"/>
    </source>
</evidence>
<dbReference type="EMBL" id="CAADFY010000156">
    <property type="protein sequence ID" value="VFK58854.1"/>
    <property type="molecule type" value="Genomic_DNA"/>
</dbReference>
<dbReference type="GO" id="GO:0032993">
    <property type="term" value="C:protein-DNA complex"/>
    <property type="evidence" value="ECO:0007669"/>
    <property type="project" value="TreeGrafter"/>
</dbReference>
<dbReference type="InterPro" id="IPR027444">
    <property type="entry name" value="H-NS_C_dom"/>
</dbReference>
<name>A0A451AND7_9GAMM</name>
<reference evidence="8" key="1">
    <citation type="submission" date="2019-02" db="EMBL/GenBank/DDBJ databases">
        <authorList>
            <person name="Gruber-Vodicka R. H."/>
            <person name="Seah K. B. B."/>
        </authorList>
    </citation>
    <scope>NUCLEOTIDE SEQUENCE</scope>
    <source>
        <strain evidence="6">BECK_BY1</strain>
        <strain evidence="8">BECK_BY2</strain>
        <strain evidence="7">BECK_BY3</strain>
    </source>
</reference>
<evidence type="ECO:0000259" key="5">
    <source>
        <dbReference type="SMART" id="SM00528"/>
    </source>
</evidence>
<dbReference type="EMBL" id="CAADFX010000014">
    <property type="protein sequence ID" value="VFK52119.1"/>
    <property type="molecule type" value="Genomic_DNA"/>
</dbReference>
<dbReference type="GO" id="GO:0000976">
    <property type="term" value="F:transcription cis-regulatory region binding"/>
    <property type="evidence" value="ECO:0007669"/>
    <property type="project" value="TreeGrafter"/>
</dbReference>
<protein>
    <submittedName>
        <fullName evidence="8">DNA-binding protein H-NS</fullName>
    </submittedName>
</protein>
<dbReference type="PANTHER" id="PTHR38097:SF2">
    <property type="entry name" value="DNA-BINDING PROTEIN STPA"/>
    <property type="match status" value="1"/>
</dbReference>
<dbReference type="PANTHER" id="PTHR38097">
    <property type="match status" value="1"/>
</dbReference>
<dbReference type="GO" id="GO:0003681">
    <property type="term" value="F:bent DNA binding"/>
    <property type="evidence" value="ECO:0007669"/>
    <property type="project" value="TreeGrafter"/>
</dbReference>
<dbReference type="GO" id="GO:0005829">
    <property type="term" value="C:cytosol"/>
    <property type="evidence" value="ECO:0007669"/>
    <property type="project" value="TreeGrafter"/>
</dbReference>
<proteinExistence type="inferred from homology"/>
<evidence type="ECO:0000313" key="6">
    <source>
        <dbReference type="EMBL" id="VFK52119.1"/>
    </source>
</evidence>
<dbReference type="EMBL" id="CAADFV010000153">
    <property type="protein sequence ID" value="VFK67537.1"/>
    <property type="molecule type" value="Genomic_DNA"/>
</dbReference>
<evidence type="ECO:0000313" key="8">
    <source>
        <dbReference type="EMBL" id="VFK67537.1"/>
    </source>
</evidence>
<dbReference type="AlphaFoldDB" id="A0A451AND7"/>
<dbReference type="SUPFAM" id="SSF81273">
    <property type="entry name" value="H-NS histone-like proteins"/>
    <property type="match status" value="1"/>
</dbReference>